<evidence type="ECO:0000313" key="1">
    <source>
        <dbReference type="EMBL" id="TDT15626.1"/>
    </source>
</evidence>
<keyword evidence="2" id="KW-1185">Reference proteome</keyword>
<dbReference type="AlphaFoldDB" id="A0A4R7HZE0"/>
<name>A0A4R7HZE0_9ACTN</name>
<evidence type="ECO:0000313" key="2">
    <source>
        <dbReference type="Proteomes" id="UP000294558"/>
    </source>
</evidence>
<dbReference type="EMBL" id="SOAU01000001">
    <property type="protein sequence ID" value="TDT15626.1"/>
    <property type="molecule type" value="Genomic_DNA"/>
</dbReference>
<sequence length="129" mass="13859">MPRYRASASTAAEILDGEAIVIDLASGAYFSFTGWTTWAWESLTAGADSDEIAAVFADHGGIDEFVEQLTSAGLLVARDGGDPEPMPQRPDGDVEPLQFDRFDDMADMIKIDPVHDVSQEAGWPQPADG</sequence>
<protein>
    <recommendedName>
        <fullName evidence="3">Coenzyme PQQ synthesis protein D (PqqD)</fullName>
    </recommendedName>
</protein>
<comment type="caution">
    <text evidence="1">The sequence shown here is derived from an EMBL/GenBank/DDBJ whole genome shotgun (WGS) entry which is preliminary data.</text>
</comment>
<accession>A0A4R7HZE0</accession>
<reference evidence="1 2" key="1">
    <citation type="submission" date="2019-03" db="EMBL/GenBank/DDBJ databases">
        <title>Sequencing the genomes of 1000 actinobacteria strains.</title>
        <authorList>
            <person name="Klenk H.-P."/>
        </authorList>
    </citation>
    <scope>NUCLEOTIDE SEQUENCE [LARGE SCALE GENOMIC DNA]</scope>
    <source>
        <strain evidence="1 2">DSM 18936</strain>
    </source>
</reference>
<evidence type="ECO:0008006" key="3">
    <source>
        <dbReference type="Google" id="ProtNLM"/>
    </source>
</evidence>
<dbReference type="Proteomes" id="UP000294558">
    <property type="component" value="Unassembled WGS sequence"/>
</dbReference>
<gene>
    <name evidence="1" type="ORF">BDK89_1201</name>
</gene>
<dbReference type="RefSeq" id="WP_133868064.1">
    <property type="nucleotide sequence ID" value="NZ_SOAU01000001.1"/>
</dbReference>
<dbReference type="OrthoDB" id="3830900at2"/>
<organism evidence="1 2">
    <name type="scientific">Ilumatobacter fluminis</name>
    <dbReference type="NCBI Taxonomy" id="467091"/>
    <lineage>
        <taxon>Bacteria</taxon>
        <taxon>Bacillati</taxon>
        <taxon>Actinomycetota</taxon>
        <taxon>Acidimicrobiia</taxon>
        <taxon>Acidimicrobiales</taxon>
        <taxon>Ilumatobacteraceae</taxon>
        <taxon>Ilumatobacter</taxon>
    </lineage>
</organism>
<proteinExistence type="predicted"/>